<dbReference type="AlphaFoldDB" id="A0A7S8HB68"/>
<dbReference type="InterPro" id="IPR036942">
    <property type="entry name" value="Beta-barrel_TonB_sf"/>
</dbReference>
<evidence type="ECO:0000313" key="13">
    <source>
        <dbReference type="EMBL" id="QPC42181.1"/>
    </source>
</evidence>
<evidence type="ECO:0000313" key="14">
    <source>
        <dbReference type="Proteomes" id="UP000593594"/>
    </source>
</evidence>
<dbReference type="Gene3D" id="2.170.130.10">
    <property type="entry name" value="TonB-dependent receptor, plug domain"/>
    <property type="match status" value="1"/>
</dbReference>
<evidence type="ECO:0000259" key="12">
    <source>
        <dbReference type="Pfam" id="PF07715"/>
    </source>
</evidence>
<sequence length="738" mass="79602">MRRLFVVSLVMACASSGAVAQDADPGPETGAGEIALDAITVTTATRADRELADVPQSVQVIDRAEIEEQLEMTSSASEVLAKLIPGFSVSNETISGASESFRGRGLLVMIDGVPLNTPLRDVSRLLSLVDLHTVERIEVVAGASSLYGSGATGGTVNFITRKGEGAPFNADVDVSLRGFTHDLGDSLSPEVSATVSGAKDGFDYLVTGTGQFASKTYDGAGRELPSDGMLGQGGGDRFDSGNLYAKLGYQFDEAKRLDVSAFWVYLDQDPKWLTAYGPDYAQPDFSEPYPGQSVLENTKSFSVRYTDEDFALGKLSIVGYYNDIKKRFNYTDYDPTYNNLVYFSGDASDPTAWFNQTELYSDRVGVNATVDTPLTGLLDGWTLTWGADVTYEKTYQQLVNGEDVFTPLEQYNYAGFAQLQIPIGDRLTLRGGARYEYLDLEVSDFDRPDVFYGVAPGLGYVLPELHVTGGDFNYDALTFNLGATFELTDTVELYGGFSQGFALPDVGAFTRRAGASLAYACPVPNTPCSLPPGTSVGYGDIAPEAQIVNNYELGIRGSLGRVSGSVAGFISTSKDGVTFDSRTNELSQQKEIIYGVEATGEVRVTDQLALGGIFTYREGKYDSDGDGDIDAHLPNNRIATPFRGTLYGNYFFDNGAMVRLEGEFWSDRDVFDGDGRYPIDGGATMNVSASHPLAGGQAYASVSNLFDATVENPTATATRNLTVYSWGRTVTVGYRRAF</sequence>
<protein>
    <submittedName>
        <fullName evidence="13">TonB-dependent receptor</fullName>
    </submittedName>
</protein>
<evidence type="ECO:0000256" key="6">
    <source>
        <dbReference type="ARBA" id="ARBA00023136"/>
    </source>
</evidence>
<evidence type="ECO:0000256" key="3">
    <source>
        <dbReference type="ARBA" id="ARBA00022452"/>
    </source>
</evidence>
<evidence type="ECO:0000256" key="10">
    <source>
        <dbReference type="SAM" id="SignalP"/>
    </source>
</evidence>
<keyword evidence="3 8" id="KW-1134">Transmembrane beta strand</keyword>
<keyword evidence="7 8" id="KW-0998">Cell outer membrane</keyword>
<evidence type="ECO:0000256" key="1">
    <source>
        <dbReference type="ARBA" id="ARBA00004571"/>
    </source>
</evidence>
<dbReference type="Pfam" id="PF00593">
    <property type="entry name" value="TonB_dep_Rec_b-barrel"/>
    <property type="match status" value="1"/>
</dbReference>
<name>A0A7S8HB68_9HYPH</name>
<dbReference type="Pfam" id="PF07715">
    <property type="entry name" value="Plug"/>
    <property type="match status" value="1"/>
</dbReference>
<comment type="similarity">
    <text evidence="8 9">Belongs to the TonB-dependent receptor family.</text>
</comment>
<reference evidence="13 14" key="1">
    <citation type="submission" date="2020-06" db="EMBL/GenBank/DDBJ databases">
        <title>Genome sequence of 2 isolates from Red Sea Mangroves.</title>
        <authorList>
            <person name="Sefrji F."/>
            <person name="Michoud G."/>
            <person name="Merlino G."/>
            <person name="Daffonchio D."/>
        </authorList>
    </citation>
    <scope>NUCLEOTIDE SEQUENCE [LARGE SCALE GENOMIC DNA]</scope>
    <source>
        <strain evidence="13 14">R1DC25</strain>
    </source>
</reference>
<accession>A0A7S8HB68</accession>
<comment type="subcellular location">
    <subcellularLocation>
        <location evidence="1 8">Cell outer membrane</location>
        <topology evidence="1 8">Multi-pass membrane protein</topology>
    </subcellularLocation>
</comment>
<keyword evidence="6 8" id="KW-0472">Membrane</keyword>
<dbReference type="PANTHER" id="PTHR30069:SF42">
    <property type="entry name" value="FERRIC AEROBACTIN RECEPTOR"/>
    <property type="match status" value="1"/>
</dbReference>
<keyword evidence="10" id="KW-0732">Signal</keyword>
<feature type="chain" id="PRO_5032789427" evidence="10">
    <location>
        <begin position="21"/>
        <end position="738"/>
    </location>
</feature>
<dbReference type="EMBL" id="CP058214">
    <property type="protein sequence ID" value="QPC42181.1"/>
    <property type="molecule type" value="Genomic_DNA"/>
</dbReference>
<evidence type="ECO:0000256" key="8">
    <source>
        <dbReference type="PROSITE-ProRule" id="PRU01360"/>
    </source>
</evidence>
<evidence type="ECO:0000256" key="7">
    <source>
        <dbReference type="ARBA" id="ARBA00023237"/>
    </source>
</evidence>
<dbReference type="Gene3D" id="2.40.170.20">
    <property type="entry name" value="TonB-dependent receptor, beta-barrel domain"/>
    <property type="match status" value="1"/>
</dbReference>
<dbReference type="CDD" id="cd01347">
    <property type="entry name" value="ligand_gated_channel"/>
    <property type="match status" value="1"/>
</dbReference>
<evidence type="ECO:0000256" key="2">
    <source>
        <dbReference type="ARBA" id="ARBA00022448"/>
    </source>
</evidence>
<evidence type="ECO:0000256" key="9">
    <source>
        <dbReference type="RuleBase" id="RU003357"/>
    </source>
</evidence>
<feature type="domain" description="TonB-dependent receptor-like beta-barrel" evidence="11">
    <location>
        <begin position="251"/>
        <end position="705"/>
    </location>
</feature>
<gene>
    <name evidence="13" type="ORF">HW532_05375</name>
</gene>
<dbReference type="GO" id="GO:0044718">
    <property type="term" value="P:siderophore transmembrane transport"/>
    <property type="evidence" value="ECO:0007669"/>
    <property type="project" value="TreeGrafter"/>
</dbReference>
<dbReference type="Proteomes" id="UP000593594">
    <property type="component" value="Chromosome"/>
</dbReference>
<dbReference type="GO" id="GO:0009279">
    <property type="term" value="C:cell outer membrane"/>
    <property type="evidence" value="ECO:0007669"/>
    <property type="project" value="UniProtKB-SubCell"/>
</dbReference>
<dbReference type="GO" id="GO:0015344">
    <property type="term" value="F:siderophore uptake transmembrane transporter activity"/>
    <property type="evidence" value="ECO:0007669"/>
    <property type="project" value="TreeGrafter"/>
</dbReference>
<dbReference type="InterPro" id="IPR000531">
    <property type="entry name" value="Beta-barrel_TonB"/>
</dbReference>
<feature type="signal peptide" evidence="10">
    <location>
        <begin position="1"/>
        <end position="20"/>
    </location>
</feature>
<keyword evidence="13" id="KW-0675">Receptor</keyword>
<dbReference type="InterPro" id="IPR037066">
    <property type="entry name" value="Plug_dom_sf"/>
</dbReference>
<dbReference type="InterPro" id="IPR039426">
    <property type="entry name" value="TonB-dep_rcpt-like"/>
</dbReference>
<feature type="domain" description="TonB-dependent receptor plug" evidence="12">
    <location>
        <begin position="51"/>
        <end position="155"/>
    </location>
</feature>
<organism evidence="13 14">
    <name type="scientific">Kaustia mangrovi</name>
    <dbReference type="NCBI Taxonomy" id="2593653"/>
    <lineage>
        <taxon>Bacteria</taxon>
        <taxon>Pseudomonadati</taxon>
        <taxon>Pseudomonadota</taxon>
        <taxon>Alphaproteobacteria</taxon>
        <taxon>Hyphomicrobiales</taxon>
        <taxon>Parvibaculaceae</taxon>
        <taxon>Kaustia</taxon>
    </lineage>
</organism>
<evidence type="ECO:0000256" key="4">
    <source>
        <dbReference type="ARBA" id="ARBA00022692"/>
    </source>
</evidence>
<evidence type="ECO:0000259" key="11">
    <source>
        <dbReference type="Pfam" id="PF00593"/>
    </source>
</evidence>
<keyword evidence="5 9" id="KW-0798">TonB box</keyword>
<evidence type="ECO:0000256" key="5">
    <source>
        <dbReference type="ARBA" id="ARBA00023077"/>
    </source>
</evidence>
<keyword evidence="14" id="KW-1185">Reference proteome</keyword>
<proteinExistence type="inferred from homology"/>
<keyword evidence="4 8" id="KW-0812">Transmembrane</keyword>
<dbReference type="InterPro" id="IPR012910">
    <property type="entry name" value="Plug_dom"/>
</dbReference>
<dbReference type="KEGG" id="kmn:HW532_05375"/>
<keyword evidence="2 8" id="KW-0813">Transport</keyword>
<dbReference type="PANTHER" id="PTHR30069">
    <property type="entry name" value="TONB-DEPENDENT OUTER MEMBRANE RECEPTOR"/>
    <property type="match status" value="1"/>
</dbReference>
<dbReference type="SUPFAM" id="SSF56935">
    <property type="entry name" value="Porins"/>
    <property type="match status" value="1"/>
</dbReference>
<dbReference type="PROSITE" id="PS52016">
    <property type="entry name" value="TONB_DEPENDENT_REC_3"/>
    <property type="match status" value="1"/>
</dbReference>